<sequence length="196" mass="21027">MVRRIPPSTETKCDGFAVRLRRLSGRATSPPVRLARPEKTDRSEDETAVTTLFVDADACPVKDEAITVATRKAAAVILVSNGGMRPSRFPEARIVVVPDGADAADDWIVENCTAGDVVITADIPLAARALEKGAAALGPTGREFTAETIGTALSMRAFKQHLRETGESKGYNASFTAADRSRFLQALDQVLTRVSR</sequence>
<accession>A0ABS4BF33</accession>
<dbReference type="PANTHER" id="PTHR35146">
    <property type="entry name" value="UPF0178 PROTEIN YAII"/>
    <property type="match status" value="1"/>
</dbReference>
<comment type="similarity">
    <text evidence="1 2">Belongs to the UPF0178 family.</text>
</comment>
<dbReference type="PANTHER" id="PTHR35146:SF1">
    <property type="entry name" value="UPF0178 PROTEIN YAII"/>
    <property type="match status" value="1"/>
</dbReference>
<evidence type="ECO:0000256" key="2">
    <source>
        <dbReference type="HAMAP-Rule" id="MF_00489"/>
    </source>
</evidence>
<reference evidence="3 4" key="1">
    <citation type="submission" date="2021-04" db="EMBL/GenBank/DDBJ databases">
        <title>Whole genome sequence of Jiella sp. KSK16Y-1.</title>
        <authorList>
            <person name="Tuo L."/>
        </authorList>
    </citation>
    <scope>NUCLEOTIDE SEQUENCE [LARGE SCALE GENOMIC DNA]</scope>
    <source>
        <strain evidence="3 4">KSK16Y-1</strain>
    </source>
</reference>
<dbReference type="HAMAP" id="MF_00489">
    <property type="entry name" value="UPF0178"/>
    <property type="match status" value="1"/>
</dbReference>
<dbReference type="Pfam" id="PF02639">
    <property type="entry name" value="DUF188"/>
    <property type="match status" value="1"/>
</dbReference>
<dbReference type="NCBIfam" id="NF001095">
    <property type="entry name" value="PRK00124.1"/>
    <property type="match status" value="1"/>
</dbReference>
<evidence type="ECO:0000256" key="1">
    <source>
        <dbReference type="ARBA" id="ARBA00008522"/>
    </source>
</evidence>
<gene>
    <name evidence="3" type="ORF">J6595_07045</name>
</gene>
<comment type="caution">
    <text evidence="3">The sequence shown here is derived from an EMBL/GenBank/DDBJ whole genome shotgun (WGS) entry which is preliminary data.</text>
</comment>
<evidence type="ECO:0000313" key="4">
    <source>
        <dbReference type="Proteomes" id="UP000678276"/>
    </source>
</evidence>
<dbReference type="EMBL" id="JAGJCF010000003">
    <property type="protein sequence ID" value="MBP0615331.1"/>
    <property type="molecule type" value="Genomic_DNA"/>
</dbReference>
<organism evidence="3 4">
    <name type="scientific">Jiella mangrovi</name>
    <dbReference type="NCBI Taxonomy" id="2821407"/>
    <lineage>
        <taxon>Bacteria</taxon>
        <taxon>Pseudomonadati</taxon>
        <taxon>Pseudomonadota</taxon>
        <taxon>Alphaproteobacteria</taxon>
        <taxon>Hyphomicrobiales</taxon>
        <taxon>Aurantimonadaceae</taxon>
        <taxon>Jiella</taxon>
    </lineage>
</organism>
<evidence type="ECO:0000313" key="3">
    <source>
        <dbReference type="EMBL" id="MBP0615331.1"/>
    </source>
</evidence>
<dbReference type="Proteomes" id="UP000678276">
    <property type="component" value="Unassembled WGS sequence"/>
</dbReference>
<dbReference type="InterPro" id="IPR003791">
    <property type="entry name" value="UPF0178"/>
</dbReference>
<dbReference type="CDD" id="cd18720">
    <property type="entry name" value="PIN_YqxD-like"/>
    <property type="match status" value="1"/>
</dbReference>
<name>A0ABS4BF33_9HYPH</name>
<proteinExistence type="inferred from homology"/>
<protein>
    <recommendedName>
        <fullName evidence="2">UPF0178 protein J6595_07045</fullName>
    </recommendedName>
</protein>
<keyword evidence="4" id="KW-1185">Reference proteome</keyword>